<dbReference type="SMART" id="SM00729">
    <property type="entry name" value="Elp3"/>
    <property type="match status" value="1"/>
</dbReference>
<dbReference type="Gene3D" id="3.20.20.70">
    <property type="entry name" value="Aldolase class I"/>
    <property type="match status" value="1"/>
</dbReference>
<dbReference type="STRING" id="1324314.BVG16_00345"/>
<feature type="domain" description="Radical SAM core" evidence="5">
    <location>
        <begin position="96"/>
        <end position="313"/>
    </location>
</feature>
<dbReference type="AlphaFoldDB" id="A0A1T2XLT1"/>
<dbReference type="GO" id="GO:0051536">
    <property type="term" value="F:iron-sulfur cluster binding"/>
    <property type="evidence" value="ECO:0007669"/>
    <property type="project" value="UniProtKB-KW"/>
</dbReference>
<dbReference type="SFLD" id="SFLDG01386">
    <property type="entry name" value="main_SPASM_domain-containing"/>
    <property type="match status" value="1"/>
</dbReference>
<evidence type="ECO:0000256" key="1">
    <source>
        <dbReference type="ARBA" id="ARBA00022691"/>
    </source>
</evidence>
<keyword evidence="7" id="KW-1185">Reference proteome</keyword>
<dbReference type="InterPro" id="IPR050377">
    <property type="entry name" value="Radical_SAM_PqqE_MftC-like"/>
</dbReference>
<dbReference type="RefSeq" id="WP_158081582.1">
    <property type="nucleotide sequence ID" value="NZ_MSZX01000001.1"/>
</dbReference>
<dbReference type="NCBIfam" id="TIGR04085">
    <property type="entry name" value="rSAM_more_4Fe4S"/>
    <property type="match status" value="1"/>
</dbReference>
<name>A0A1T2XLT1_9BACL</name>
<evidence type="ECO:0000256" key="3">
    <source>
        <dbReference type="ARBA" id="ARBA00023004"/>
    </source>
</evidence>
<comment type="caution">
    <text evidence="6">The sequence shown here is derived from an EMBL/GenBank/DDBJ whole genome shotgun (WGS) entry which is preliminary data.</text>
</comment>
<keyword evidence="3" id="KW-0408">Iron</keyword>
<dbReference type="InterPro" id="IPR007197">
    <property type="entry name" value="rSAM"/>
</dbReference>
<proteinExistence type="predicted"/>
<keyword evidence="2" id="KW-0479">Metal-binding</keyword>
<gene>
    <name evidence="6" type="ORF">BVG16_00345</name>
</gene>
<accession>A0A1T2XLT1</accession>
<dbReference type="OrthoDB" id="9808591at2"/>
<reference evidence="6 7" key="1">
    <citation type="submission" date="2017-01" db="EMBL/GenBank/DDBJ databases">
        <title>Genome analysis of Paenibacillus selenitrireducens ES3-24.</title>
        <authorList>
            <person name="Xu D."/>
            <person name="Yao R."/>
            <person name="Zheng S."/>
        </authorList>
    </citation>
    <scope>NUCLEOTIDE SEQUENCE [LARGE SCALE GENOMIC DNA]</scope>
    <source>
        <strain evidence="6 7">ES3-24</strain>
    </source>
</reference>
<keyword evidence="1" id="KW-0949">S-adenosyl-L-methionine</keyword>
<dbReference type="InterPro" id="IPR013785">
    <property type="entry name" value="Aldolase_TIM"/>
</dbReference>
<sequence>MAMVINAFQKVNFNSNCRTLEHDNHVVLGNILNGLWIKCPSYVYDFMNNCIQKEYSVSEILSECQDQETKVYMEKLLSTLKNIEVINYDTERMTVNQEIKHVTIELTTGCNLKCSHCCVNCGDIPREDMSLETLKELIDWCENSGVSGIALTGGEIFIRKDIWDILNYVRTKFTGQIEVMTNGTLIKKSMIQTLRTLVDNVSISLDGYDEHSVTKIRGAGVLGKVESTINNLKEVGFKSISLSMVLTKETITHKDKFEGLCLSLDVKSVTRVFTPEGRAESNYEMLSPPFKMRVKDDFSESEWNDLQNAASFKCACNLDTKILVCWNGDIYPCFLTKNENNHLGNISDLIDGNFKKIQLTPIVDEIEPCQQCNVKYFCASACPGHDSNIFLNEEYRSAMCTQMKDYYTKVVWQ</sequence>
<dbReference type="EMBL" id="MSZX01000001">
    <property type="protein sequence ID" value="OPA80840.1"/>
    <property type="molecule type" value="Genomic_DNA"/>
</dbReference>
<keyword evidence="4" id="KW-0411">Iron-sulfur</keyword>
<dbReference type="SFLD" id="SFLDS00029">
    <property type="entry name" value="Radical_SAM"/>
    <property type="match status" value="1"/>
</dbReference>
<dbReference type="PANTHER" id="PTHR11228">
    <property type="entry name" value="RADICAL SAM DOMAIN PROTEIN"/>
    <property type="match status" value="1"/>
</dbReference>
<organism evidence="6 7">
    <name type="scientific">Paenibacillus selenitireducens</name>
    <dbReference type="NCBI Taxonomy" id="1324314"/>
    <lineage>
        <taxon>Bacteria</taxon>
        <taxon>Bacillati</taxon>
        <taxon>Bacillota</taxon>
        <taxon>Bacilli</taxon>
        <taxon>Bacillales</taxon>
        <taxon>Paenibacillaceae</taxon>
        <taxon>Paenibacillus</taxon>
    </lineage>
</organism>
<dbReference type="InterPro" id="IPR058240">
    <property type="entry name" value="rSAM_sf"/>
</dbReference>
<evidence type="ECO:0000313" key="7">
    <source>
        <dbReference type="Proteomes" id="UP000190188"/>
    </source>
</evidence>
<evidence type="ECO:0000259" key="5">
    <source>
        <dbReference type="PROSITE" id="PS51918"/>
    </source>
</evidence>
<dbReference type="CDD" id="cd01335">
    <property type="entry name" value="Radical_SAM"/>
    <property type="match status" value="1"/>
</dbReference>
<dbReference type="Proteomes" id="UP000190188">
    <property type="component" value="Unassembled WGS sequence"/>
</dbReference>
<evidence type="ECO:0000256" key="4">
    <source>
        <dbReference type="ARBA" id="ARBA00023014"/>
    </source>
</evidence>
<dbReference type="GO" id="GO:0003824">
    <property type="term" value="F:catalytic activity"/>
    <property type="evidence" value="ECO:0007669"/>
    <property type="project" value="InterPro"/>
</dbReference>
<dbReference type="InterPro" id="IPR023885">
    <property type="entry name" value="4Fe4S-binding_SPASM_dom"/>
</dbReference>
<dbReference type="SFLD" id="SFLDG01067">
    <property type="entry name" value="SPASM/twitch_domain_containing"/>
    <property type="match status" value="1"/>
</dbReference>
<dbReference type="GO" id="GO:0046872">
    <property type="term" value="F:metal ion binding"/>
    <property type="evidence" value="ECO:0007669"/>
    <property type="project" value="UniProtKB-KW"/>
</dbReference>
<dbReference type="SUPFAM" id="SSF102114">
    <property type="entry name" value="Radical SAM enzymes"/>
    <property type="match status" value="1"/>
</dbReference>
<evidence type="ECO:0000313" key="6">
    <source>
        <dbReference type="EMBL" id="OPA80840.1"/>
    </source>
</evidence>
<dbReference type="PANTHER" id="PTHR11228:SF7">
    <property type="entry name" value="PQQA PEPTIDE CYCLASE"/>
    <property type="match status" value="1"/>
</dbReference>
<evidence type="ECO:0000256" key="2">
    <source>
        <dbReference type="ARBA" id="ARBA00022723"/>
    </source>
</evidence>
<dbReference type="PROSITE" id="PS51918">
    <property type="entry name" value="RADICAL_SAM"/>
    <property type="match status" value="1"/>
</dbReference>
<protein>
    <recommendedName>
        <fullName evidence="5">Radical SAM core domain-containing protein</fullName>
    </recommendedName>
</protein>
<dbReference type="InterPro" id="IPR006638">
    <property type="entry name" value="Elp3/MiaA/NifB-like_rSAM"/>
</dbReference>
<dbReference type="Pfam" id="PF04055">
    <property type="entry name" value="Radical_SAM"/>
    <property type="match status" value="1"/>
</dbReference>